<dbReference type="PANTHER" id="PTHR19302:SF33">
    <property type="entry name" value="GAMMA-TUBULIN COMPLEX COMPONENT 5"/>
    <property type="match status" value="1"/>
</dbReference>
<evidence type="ECO:0000256" key="4">
    <source>
        <dbReference type="ARBA" id="ARBA00023212"/>
    </source>
</evidence>
<protein>
    <recommendedName>
        <fullName evidence="5">Gamma-tubulin complex component</fullName>
    </recommendedName>
</protein>
<evidence type="ECO:0000256" key="2">
    <source>
        <dbReference type="ARBA" id="ARBA00022490"/>
    </source>
</evidence>
<evidence type="ECO:0000256" key="3">
    <source>
        <dbReference type="ARBA" id="ARBA00022701"/>
    </source>
</evidence>
<keyword evidence="4 5" id="KW-0206">Cytoskeleton</keyword>
<dbReference type="GO" id="GO:0005815">
    <property type="term" value="C:microtubule organizing center"/>
    <property type="evidence" value="ECO:0007669"/>
    <property type="project" value="UniProtKB-SubCell"/>
</dbReference>
<evidence type="ECO:0000259" key="6">
    <source>
        <dbReference type="Pfam" id="PF04130"/>
    </source>
</evidence>
<sequence length="424" mass="48968">MTDWKLMDELNIIRSIYLLGSGDLLQRFLTVVFDKIDKGESWDDDFELNTVLQESIRNSADNTLLSAPDSFVVSISQSDAREDEENKASNIATPRRVRSQFFGIDALDLLKFSYKVSWPLDLIINAETLKKYNQVMGFLLKVKRAKHLLNNARRWMWKGRTAVQNHKHHLLVEQKLLHFVDAFHQYVMDRVFHSAWIELCTAMSYAGSLDEVIEVHDAYLSSIQRQCFVGPDKLQPNLRIVFLRTAKRLREIILCGPADIAYVQRRIRCNHVTRYRAGGDMAHFYWILDGVRRPHRIMGERLGSTTYKDIFMRLQWALIASRVKSILGLALDFHSIQQSLHSVGAAPAIRARCEMEVDRIEKQFDDCIAFLLRILSFKLNVGHFPHLADLVTRINYNYFYMSDSGNLLTVPSFEGAKLGRNLPS</sequence>
<keyword evidence="2 5" id="KW-0963">Cytoplasm</keyword>
<comment type="subcellular location">
    <subcellularLocation>
        <location evidence="5">Cytoplasm</location>
        <location evidence="5">Cytoskeleton</location>
        <location evidence="5">Microtubule organizing center</location>
    </subcellularLocation>
</comment>
<evidence type="ECO:0000256" key="1">
    <source>
        <dbReference type="ARBA" id="ARBA00010337"/>
    </source>
</evidence>
<dbReference type="EMBL" id="JANQDX010000002">
    <property type="protein sequence ID" value="KAL0928034.1"/>
    <property type="molecule type" value="Genomic_DNA"/>
</dbReference>
<accession>A0ABD0VSI7</accession>
<dbReference type="Gene3D" id="1.20.120.1900">
    <property type="entry name" value="Gamma-tubulin complex, C-terminal domain"/>
    <property type="match status" value="2"/>
</dbReference>
<evidence type="ECO:0000313" key="8">
    <source>
        <dbReference type="Proteomes" id="UP001552299"/>
    </source>
</evidence>
<reference evidence="7 8" key="1">
    <citation type="journal article" date="2024" name="Plant Biotechnol. J.">
        <title>Dendrobium thyrsiflorum genome and its molecular insights into genes involved in important horticultural traits.</title>
        <authorList>
            <person name="Chen B."/>
            <person name="Wang J.Y."/>
            <person name="Zheng P.J."/>
            <person name="Li K.L."/>
            <person name="Liang Y.M."/>
            <person name="Chen X.F."/>
            <person name="Zhang C."/>
            <person name="Zhao X."/>
            <person name="He X."/>
            <person name="Zhang G.Q."/>
            <person name="Liu Z.J."/>
            <person name="Xu Q."/>
        </authorList>
    </citation>
    <scope>NUCLEOTIDE SEQUENCE [LARGE SCALE GENOMIC DNA]</scope>
    <source>
        <strain evidence="7">GZMU011</strain>
    </source>
</reference>
<feature type="domain" description="Gamma tubulin complex component C-terminal" evidence="6">
    <location>
        <begin position="308"/>
        <end position="400"/>
    </location>
</feature>
<dbReference type="PANTHER" id="PTHR19302">
    <property type="entry name" value="GAMMA TUBULIN COMPLEX PROTEIN"/>
    <property type="match status" value="1"/>
</dbReference>
<keyword evidence="3 5" id="KW-0493">Microtubule</keyword>
<dbReference type="GO" id="GO:0005874">
    <property type="term" value="C:microtubule"/>
    <property type="evidence" value="ECO:0007669"/>
    <property type="project" value="UniProtKB-KW"/>
</dbReference>
<proteinExistence type="inferred from homology"/>
<gene>
    <name evidence="7" type="ORF">M5K25_002268</name>
</gene>
<evidence type="ECO:0000256" key="5">
    <source>
        <dbReference type="RuleBase" id="RU363050"/>
    </source>
</evidence>
<feature type="domain" description="Gamma tubulin complex component C-terminal" evidence="6">
    <location>
        <begin position="6"/>
        <end position="238"/>
    </location>
</feature>
<comment type="similarity">
    <text evidence="1 5">Belongs to the TUBGCP family.</text>
</comment>
<evidence type="ECO:0000313" key="7">
    <source>
        <dbReference type="EMBL" id="KAL0928034.1"/>
    </source>
</evidence>
<dbReference type="InterPro" id="IPR042241">
    <property type="entry name" value="GCP_C_sf"/>
</dbReference>
<dbReference type="Pfam" id="PF04130">
    <property type="entry name" value="GCP_C_terminal"/>
    <property type="match status" value="2"/>
</dbReference>
<keyword evidence="8" id="KW-1185">Reference proteome</keyword>
<name>A0ABD0VSI7_DENTH</name>
<dbReference type="AlphaFoldDB" id="A0ABD0VSI7"/>
<organism evidence="7 8">
    <name type="scientific">Dendrobium thyrsiflorum</name>
    <name type="common">Pinecone-like raceme dendrobium</name>
    <name type="synonym">Orchid</name>
    <dbReference type="NCBI Taxonomy" id="117978"/>
    <lineage>
        <taxon>Eukaryota</taxon>
        <taxon>Viridiplantae</taxon>
        <taxon>Streptophyta</taxon>
        <taxon>Embryophyta</taxon>
        <taxon>Tracheophyta</taxon>
        <taxon>Spermatophyta</taxon>
        <taxon>Magnoliopsida</taxon>
        <taxon>Liliopsida</taxon>
        <taxon>Asparagales</taxon>
        <taxon>Orchidaceae</taxon>
        <taxon>Epidendroideae</taxon>
        <taxon>Malaxideae</taxon>
        <taxon>Dendrobiinae</taxon>
        <taxon>Dendrobium</taxon>
    </lineage>
</organism>
<comment type="caution">
    <text evidence="7">The sequence shown here is derived from an EMBL/GenBank/DDBJ whole genome shotgun (WGS) entry which is preliminary data.</text>
</comment>
<dbReference type="InterPro" id="IPR007259">
    <property type="entry name" value="GCP"/>
</dbReference>
<dbReference type="InterPro" id="IPR040457">
    <property type="entry name" value="GCP_C"/>
</dbReference>
<comment type="function">
    <text evidence="5">Component of the gamma-tubulin ring complex (gTuRC) which mediates microtubule nucleation.</text>
</comment>
<dbReference type="Proteomes" id="UP001552299">
    <property type="component" value="Unassembled WGS sequence"/>
</dbReference>